<dbReference type="Pfam" id="PF00383">
    <property type="entry name" value="dCMP_cyt_deam_1"/>
    <property type="match status" value="1"/>
</dbReference>
<feature type="domain" description="CMP/dCMP-type deaminase" evidence="18">
    <location>
        <begin position="1"/>
        <end position="119"/>
    </location>
</feature>
<evidence type="ECO:0000256" key="14">
    <source>
        <dbReference type="PIRNR" id="PIRNR006769"/>
    </source>
</evidence>
<dbReference type="InterPro" id="IPR016193">
    <property type="entry name" value="Cytidine_deaminase-like"/>
</dbReference>
<name>A0A7D4TV02_9MICO</name>
<dbReference type="InterPro" id="IPR016192">
    <property type="entry name" value="APOBEC/CMP_deaminase_Zn-bd"/>
</dbReference>
<keyword evidence="6 14" id="KW-0686">Riboflavin biosynthesis</keyword>
<comment type="cofactor">
    <cofactor evidence="14 17">
        <name>Zn(2+)</name>
        <dbReference type="ChEBI" id="CHEBI:29105"/>
    </cofactor>
    <text evidence="14 17">Binds 1 zinc ion.</text>
</comment>
<keyword evidence="10 14" id="KW-0560">Oxidoreductase</keyword>
<dbReference type="GO" id="GO:0008835">
    <property type="term" value="F:diaminohydroxyphosphoribosylaminopyrimidine deaminase activity"/>
    <property type="evidence" value="ECO:0007669"/>
    <property type="project" value="UniProtKB-EC"/>
</dbReference>
<evidence type="ECO:0000256" key="13">
    <source>
        <dbReference type="ARBA" id="ARBA00049886"/>
    </source>
</evidence>
<feature type="binding site" evidence="16">
    <location>
        <position position="204"/>
    </location>
    <ligand>
        <name>substrate</name>
    </ligand>
</feature>
<dbReference type="InterPro" id="IPR050765">
    <property type="entry name" value="Riboflavin_Biosynth_HTPR"/>
</dbReference>
<comment type="similarity">
    <text evidence="4 14">In the N-terminal section; belongs to the cytidine and deoxycytidylate deaminase family.</text>
</comment>
<keyword evidence="14 19" id="KW-0378">Hydrolase</keyword>
<dbReference type="InterPro" id="IPR024072">
    <property type="entry name" value="DHFR-like_dom_sf"/>
</dbReference>
<dbReference type="PANTHER" id="PTHR38011:SF7">
    <property type="entry name" value="2,5-DIAMINO-6-RIBOSYLAMINO-4(3H)-PYRIMIDINONE 5'-PHOSPHATE REDUCTASE"/>
    <property type="match status" value="1"/>
</dbReference>
<evidence type="ECO:0000256" key="4">
    <source>
        <dbReference type="ARBA" id="ARBA00005259"/>
    </source>
</evidence>
<dbReference type="GO" id="GO:0008270">
    <property type="term" value="F:zinc ion binding"/>
    <property type="evidence" value="ECO:0007669"/>
    <property type="project" value="InterPro"/>
</dbReference>
<dbReference type="KEGG" id="aqg:HRU87_01160"/>
<evidence type="ECO:0000256" key="12">
    <source>
        <dbReference type="ARBA" id="ARBA00049861"/>
    </source>
</evidence>
<keyword evidence="7 14" id="KW-0479">Metal-binding</keyword>
<feature type="binding site" evidence="16">
    <location>
        <begin position="265"/>
        <end position="271"/>
    </location>
    <ligand>
        <name>NADP(+)</name>
        <dbReference type="ChEBI" id="CHEBI:58349"/>
    </ligand>
</feature>
<feature type="binding site" evidence="16">
    <location>
        <position position="151"/>
    </location>
    <ligand>
        <name>NADP(+)</name>
        <dbReference type="ChEBI" id="CHEBI:58349"/>
    </ligand>
</feature>
<dbReference type="PROSITE" id="PS51747">
    <property type="entry name" value="CYT_DCMP_DEAMINASES_2"/>
    <property type="match status" value="1"/>
</dbReference>
<feature type="binding site" evidence="17">
    <location>
        <position position="44"/>
    </location>
    <ligand>
        <name>Zn(2+)</name>
        <dbReference type="ChEBI" id="CHEBI:29105"/>
        <note>catalytic</note>
    </ligand>
</feature>
<proteinExistence type="inferred from homology"/>
<reference evidence="19 20" key="1">
    <citation type="submission" date="2020-05" db="EMBL/GenBank/DDBJ databases">
        <title>Aquirufa sp. strain 15G-AUS-rot a new Aquirufa species.</title>
        <authorList>
            <person name="Pitt A."/>
            <person name="Hahn M.W."/>
        </authorList>
    </citation>
    <scope>NUCLEOTIDE SEQUENCE [LARGE SCALE GENOMIC DNA]</scope>
    <source>
        <strain evidence="19 20">15G-AUS-rot</strain>
    </source>
</reference>
<dbReference type="CDD" id="cd01284">
    <property type="entry name" value="Riboflavin_deaminase-reductase"/>
    <property type="match status" value="1"/>
</dbReference>
<feature type="binding site" evidence="16">
    <location>
        <position position="197"/>
    </location>
    <ligand>
        <name>NADP(+)</name>
        <dbReference type="ChEBI" id="CHEBI:58349"/>
    </ligand>
</feature>
<comment type="catalytic activity">
    <reaction evidence="13 14">
        <text>2,5-diamino-6-hydroxy-4-(5-phosphoribosylamino)-pyrimidine + H2O + H(+) = 5-amino-6-(5-phospho-D-ribosylamino)uracil + NH4(+)</text>
        <dbReference type="Rhea" id="RHEA:21868"/>
        <dbReference type="ChEBI" id="CHEBI:15377"/>
        <dbReference type="ChEBI" id="CHEBI:15378"/>
        <dbReference type="ChEBI" id="CHEBI:28938"/>
        <dbReference type="ChEBI" id="CHEBI:58453"/>
        <dbReference type="ChEBI" id="CHEBI:58614"/>
        <dbReference type="EC" id="3.5.4.26"/>
    </reaction>
</comment>
<feature type="active site" description="Proton donor" evidence="15">
    <location>
        <position position="46"/>
    </location>
</feature>
<keyword evidence="8 14" id="KW-0862">Zinc</keyword>
<keyword evidence="20" id="KW-1185">Reference proteome</keyword>
<evidence type="ECO:0000256" key="5">
    <source>
        <dbReference type="ARBA" id="ARBA00007417"/>
    </source>
</evidence>
<dbReference type="InterPro" id="IPR002125">
    <property type="entry name" value="CMP_dCMP_dom"/>
</dbReference>
<evidence type="ECO:0000256" key="8">
    <source>
        <dbReference type="ARBA" id="ARBA00022833"/>
    </source>
</evidence>
<accession>A0A7D4TV02</accession>
<evidence type="ECO:0000259" key="18">
    <source>
        <dbReference type="PROSITE" id="PS51747"/>
    </source>
</evidence>
<dbReference type="AlphaFoldDB" id="A0A7D4TV02"/>
<evidence type="ECO:0000256" key="15">
    <source>
        <dbReference type="PIRSR" id="PIRSR006769-1"/>
    </source>
</evidence>
<evidence type="ECO:0000256" key="2">
    <source>
        <dbReference type="ARBA" id="ARBA00004882"/>
    </source>
</evidence>
<gene>
    <name evidence="19" type="primary">ribD</name>
    <name evidence="19" type="ORF">HRU87_01160</name>
</gene>
<dbReference type="EC" id="1.1.1.193" evidence="14"/>
<dbReference type="PROSITE" id="PS00903">
    <property type="entry name" value="CYT_DCMP_DEAMINASES_1"/>
    <property type="match status" value="1"/>
</dbReference>
<dbReference type="SUPFAM" id="SSF53597">
    <property type="entry name" value="Dihydrofolate reductase-like"/>
    <property type="match status" value="1"/>
</dbReference>
<evidence type="ECO:0000313" key="20">
    <source>
        <dbReference type="Proteomes" id="UP000501003"/>
    </source>
</evidence>
<feature type="binding site" evidence="16">
    <location>
        <position position="167"/>
    </location>
    <ligand>
        <name>substrate</name>
    </ligand>
</feature>
<evidence type="ECO:0000256" key="1">
    <source>
        <dbReference type="ARBA" id="ARBA00002151"/>
    </source>
</evidence>
<evidence type="ECO:0000256" key="17">
    <source>
        <dbReference type="PIRSR" id="PIRSR006769-3"/>
    </source>
</evidence>
<dbReference type="PANTHER" id="PTHR38011">
    <property type="entry name" value="DIHYDROFOLATE REDUCTASE FAMILY PROTEIN (AFU_ORTHOLOGUE AFUA_8G06820)"/>
    <property type="match status" value="1"/>
</dbReference>
<comment type="similarity">
    <text evidence="5 14">In the C-terminal section; belongs to the HTP reductase family.</text>
</comment>
<dbReference type="Gene3D" id="3.40.430.10">
    <property type="entry name" value="Dihydrofolate Reductase, subunit A"/>
    <property type="match status" value="2"/>
</dbReference>
<dbReference type="PIRSF" id="PIRSF006769">
    <property type="entry name" value="RibD"/>
    <property type="match status" value="1"/>
</dbReference>
<dbReference type="GO" id="GO:0008703">
    <property type="term" value="F:5-amino-6-(5-phosphoribosylamino)uracil reductase activity"/>
    <property type="evidence" value="ECO:0007669"/>
    <property type="project" value="UniProtKB-EC"/>
</dbReference>
<evidence type="ECO:0000256" key="16">
    <source>
        <dbReference type="PIRSR" id="PIRSR006769-2"/>
    </source>
</evidence>
<feature type="binding site" evidence="16">
    <location>
        <position position="165"/>
    </location>
    <ligand>
        <name>substrate</name>
    </ligand>
</feature>
<dbReference type="InterPro" id="IPR002734">
    <property type="entry name" value="RibDG_C"/>
</dbReference>
<feature type="binding site" evidence="16">
    <location>
        <position position="181"/>
    </location>
    <ligand>
        <name>substrate</name>
    </ligand>
</feature>
<evidence type="ECO:0000256" key="3">
    <source>
        <dbReference type="ARBA" id="ARBA00004910"/>
    </source>
</evidence>
<evidence type="ECO:0000256" key="7">
    <source>
        <dbReference type="ARBA" id="ARBA00022723"/>
    </source>
</evidence>
<feature type="binding site" evidence="17">
    <location>
        <position position="82"/>
    </location>
    <ligand>
        <name>Zn(2+)</name>
        <dbReference type="ChEBI" id="CHEBI:29105"/>
        <note>catalytic</note>
    </ligand>
</feature>
<evidence type="ECO:0000256" key="11">
    <source>
        <dbReference type="ARBA" id="ARBA00023268"/>
    </source>
</evidence>
<dbReference type="NCBIfam" id="TIGR00326">
    <property type="entry name" value="eubact_ribD"/>
    <property type="match status" value="1"/>
</dbReference>
<sequence length="330" mass="35075">MKRALELALRGPAAGVNPQVGAVILNDSGEIVAEGWHLGSGTDHAEVMALKNLSAKFETLPKGLTAVVTLEPCNHTGKTGPCAQALIAAGISRVVYASSDPGDASSNGAQTLRDAGVEVISSVLETEADFQSRVWLTANRRRSPFVTLKWASSLDGRNAASDGSSKWISGEESRAHTHLQRSQCDAIAVGTATVLADDPELLARKSPNEYYSNQPLRVVIGNSDIPASARVLQGGDSVQLRTRDLQAALSELWARGVKHLLVEGGPNLASAFEEAGLVDEYQIYLAPVLLGGPRTSLTDIGVENISQGHRLEILETAQLGTDLFIRARRK</sequence>
<dbReference type="Proteomes" id="UP000501003">
    <property type="component" value="Chromosome"/>
</dbReference>
<comment type="pathway">
    <text evidence="2 14">Cofactor biosynthesis; riboflavin biosynthesis; 5-amino-6-(D-ribitylamino)uracil from GTP: step 2/4.</text>
</comment>
<keyword evidence="11" id="KW-0511">Multifunctional enzyme</keyword>
<comment type="catalytic activity">
    <reaction evidence="12 14">
        <text>5-amino-6-(5-phospho-D-ribitylamino)uracil + NADP(+) = 5-amino-6-(5-phospho-D-ribosylamino)uracil + NADPH + H(+)</text>
        <dbReference type="Rhea" id="RHEA:17845"/>
        <dbReference type="ChEBI" id="CHEBI:15378"/>
        <dbReference type="ChEBI" id="CHEBI:57783"/>
        <dbReference type="ChEBI" id="CHEBI:58349"/>
        <dbReference type="ChEBI" id="CHEBI:58421"/>
        <dbReference type="ChEBI" id="CHEBI:58453"/>
        <dbReference type="EC" id="1.1.1.193"/>
    </reaction>
</comment>
<feature type="binding site" evidence="16">
    <location>
        <position position="263"/>
    </location>
    <ligand>
        <name>substrate</name>
    </ligand>
</feature>
<dbReference type="UniPathway" id="UPA00275">
    <property type="reaction ID" value="UER00401"/>
</dbReference>
<dbReference type="Gene3D" id="3.40.140.10">
    <property type="entry name" value="Cytidine Deaminase, domain 2"/>
    <property type="match status" value="1"/>
</dbReference>
<comment type="pathway">
    <text evidence="3 14">Cofactor biosynthesis; riboflavin biosynthesis; 5-amino-6-(D-ribitylamino)uracil from GTP: step 3/4.</text>
</comment>
<feature type="binding site" evidence="17">
    <location>
        <position position="73"/>
    </location>
    <ligand>
        <name>Zn(2+)</name>
        <dbReference type="ChEBI" id="CHEBI:29105"/>
        <note>catalytic</note>
    </ligand>
</feature>
<evidence type="ECO:0000256" key="6">
    <source>
        <dbReference type="ARBA" id="ARBA00022619"/>
    </source>
</evidence>
<dbReference type="EMBL" id="CP054056">
    <property type="protein sequence ID" value="QKJ25915.1"/>
    <property type="molecule type" value="Genomic_DNA"/>
</dbReference>
<dbReference type="Pfam" id="PF01872">
    <property type="entry name" value="RibD_C"/>
    <property type="match status" value="1"/>
</dbReference>
<evidence type="ECO:0000313" key="19">
    <source>
        <dbReference type="EMBL" id="QKJ25915.1"/>
    </source>
</evidence>
<evidence type="ECO:0000256" key="10">
    <source>
        <dbReference type="ARBA" id="ARBA00023002"/>
    </source>
</evidence>
<dbReference type="SUPFAM" id="SSF53927">
    <property type="entry name" value="Cytidine deaminase-like"/>
    <property type="match status" value="1"/>
</dbReference>
<dbReference type="EC" id="3.5.4.26" evidence="14"/>
<feature type="binding site" evidence="16">
    <location>
        <position position="193"/>
    </location>
    <ligand>
        <name>NADP(+)</name>
        <dbReference type="ChEBI" id="CHEBI:58349"/>
    </ligand>
</feature>
<feature type="binding site" evidence="16">
    <location>
        <position position="201"/>
    </location>
    <ligand>
        <name>substrate</name>
    </ligand>
</feature>
<organism evidence="19 20">
    <name type="scientific">Aquiluna borgnonia</name>
    <dbReference type="NCBI Taxonomy" id="2499157"/>
    <lineage>
        <taxon>Bacteria</taxon>
        <taxon>Bacillati</taxon>
        <taxon>Actinomycetota</taxon>
        <taxon>Actinomycetes</taxon>
        <taxon>Micrococcales</taxon>
        <taxon>Microbacteriaceae</taxon>
        <taxon>Luna cluster</taxon>
        <taxon>Luna-1 subcluster</taxon>
        <taxon>Aquiluna</taxon>
    </lineage>
</organism>
<dbReference type="GO" id="GO:0009231">
    <property type="term" value="P:riboflavin biosynthetic process"/>
    <property type="evidence" value="ECO:0007669"/>
    <property type="project" value="UniProtKB-UniPathway"/>
</dbReference>
<keyword evidence="9 14" id="KW-0521">NADP</keyword>
<dbReference type="InterPro" id="IPR004794">
    <property type="entry name" value="Eubact_RibD"/>
</dbReference>
<protein>
    <recommendedName>
        <fullName evidence="14">Riboflavin biosynthesis protein RibD</fullName>
    </recommendedName>
    <domain>
        <recommendedName>
            <fullName evidence="14">Diaminohydroxyphosphoribosylaminopyrimidine deaminase</fullName>
            <shortName evidence="14">DRAP deaminase</shortName>
            <ecNumber evidence="14">3.5.4.26</ecNumber>
        </recommendedName>
        <alternativeName>
            <fullName evidence="14">Riboflavin-specific deaminase</fullName>
        </alternativeName>
    </domain>
    <domain>
        <recommendedName>
            <fullName evidence="14">5-amino-6-(5-phosphoribosylamino)uracil reductase</fullName>
            <ecNumber evidence="14">1.1.1.193</ecNumber>
        </recommendedName>
        <alternativeName>
            <fullName evidence="14">HTP reductase</fullName>
        </alternativeName>
    </domain>
</protein>
<evidence type="ECO:0000256" key="9">
    <source>
        <dbReference type="ARBA" id="ARBA00022857"/>
    </source>
</evidence>
<comment type="function">
    <text evidence="1 14">Converts 2,5-diamino-6-(ribosylamino)-4(3h)-pyrimidinone 5'-phosphate into 5-amino-6-(ribosylamino)-2,4(1h,3h)-pyrimidinedione 5'-phosphate.</text>
</comment>